<dbReference type="EMBL" id="CT868618">
    <property type="protein sequence ID" value="CAK87409.1"/>
    <property type="molecule type" value="Genomic_DNA"/>
</dbReference>
<dbReference type="HOGENOM" id="CLU_1126355_0_0_1"/>
<evidence type="ECO:0008006" key="3">
    <source>
        <dbReference type="Google" id="ProtNLM"/>
    </source>
</evidence>
<dbReference type="Proteomes" id="UP000000600">
    <property type="component" value="Unassembled WGS sequence"/>
</dbReference>
<name>A0DWJ2_PARTE</name>
<evidence type="ECO:0000313" key="1">
    <source>
        <dbReference type="EMBL" id="CAK87409.1"/>
    </source>
</evidence>
<dbReference type="GeneID" id="5040591"/>
<accession>A0DWJ2</accession>
<sequence>MFLYKKLIQKQIKNYKYILKYKYTDKYVIFKHQSKDRRQNYGRAGILFFSIFSLKEDLWKISKIMFSQNQNIICKINSNFIVSFQFKKISSNYNLIQSHLNTIIFKILQNQIYEGYFQFKLVYSLQYANFCQLCFQKISFTYQLDSTFLFNTISMETIDLLKSHNSFCIQYKFEFPYFLISRPFISFIFVQNIKQDIQIENIIFNPEMHFIKHYKHHKINQKLIHLGTFSNKMRINGNFSKIKKQIS</sequence>
<dbReference type="RefSeq" id="XP_001454806.1">
    <property type="nucleotide sequence ID" value="XM_001454769.1"/>
</dbReference>
<protein>
    <recommendedName>
        <fullName evidence="3">Ribosomal protein L5</fullName>
    </recommendedName>
</protein>
<organism evidence="1 2">
    <name type="scientific">Paramecium tetraurelia</name>
    <dbReference type="NCBI Taxonomy" id="5888"/>
    <lineage>
        <taxon>Eukaryota</taxon>
        <taxon>Sar</taxon>
        <taxon>Alveolata</taxon>
        <taxon>Ciliophora</taxon>
        <taxon>Intramacronucleata</taxon>
        <taxon>Oligohymenophorea</taxon>
        <taxon>Peniculida</taxon>
        <taxon>Parameciidae</taxon>
        <taxon>Paramecium</taxon>
    </lineage>
</organism>
<dbReference type="InParanoid" id="A0DWJ2"/>
<dbReference type="KEGG" id="ptm:GSPATT00021052001"/>
<proteinExistence type="predicted"/>
<reference evidence="1 2" key="1">
    <citation type="journal article" date="2006" name="Nature">
        <title>Global trends of whole-genome duplications revealed by the ciliate Paramecium tetraurelia.</title>
        <authorList>
            <consortium name="Genoscope"/>
            <person name="Aury J.-M."/>
            <person name="Jaillon O."/>
            <person name="Duret L."/>
            <person name="Noel B."/>
            <person name="Jubin C."/>
            <person name="Porcel B.M."/>
            <person name="Segurens B."/>
            <person name="Daubin V."/>
            <person name="Anthouard V."/>
            <person name="Aiach N."/>
            <person name="Arnaiz O."/>
            <person name="Billaut A."/>
            <person name="Beisson J."/>
            <person name="Blanc I."/>
            <person name="Bouhouche K."/>
            <person name="Camara F."/>
            <person name="Duharcourt S."/>
            <person name="Guigo R."/>
            <person name="Gogendeau D."/>
            <person name="Katinka M."/>
            <person name="Keller A.-M."/>
            <person name="Kissmehl R."/>
            <person name="Klotz C."/>
            <person name="Koll F."/>
            <person name="Le Moue A."/>
            <person name="Lepere C."/>
            <person name="Malinsky S."/>
            <person name="Nowacki M."/>
            <person name="Nowak J.K."/>
            <person name="Plattner H."/>
            <person name="Poulain J."/>
            <person name="Ruiz F."/>
            <person name="Serrano V."/>
            <person name="Zagulski M."/>
            <person name="Dessen P."/>
            <person name="Betermier M."/>
            <person name="Weissenbach J."/>
            <person name="Scarpelli C."/>
            <person name="Schachter V."/>
            <person name="Sperling L."/>
            <person name="Meyer E."/>
            <person name="Cohen J."/>
            <person name="Wincker P."/>
        </authorList>
    </citation>
    <scope>NUCLEOTIDE SEQUENCE [LARGE SCALE GENOMIC DNA]</scope>
    <source>
        <strain evidence="1 2">Stock d4-2</strain>
    </source>
</reference>
<keyword evidence="2" id="KW-1185">Reference proteome</keyword>
<evidence type="ECO:0000313" key="2">
    <source>
        <dbReference type="Proteomes" id="UP000000600"/>
    </source>
</evidence>
<dbReference type="AlphaFoldDB" id="A0DWJ2"/>
<gene>
    <name evidence="1" type="ORF">GSPATT00021052001</name>
</gene>